<organism evidence="3 4">
    <name type="scientific">Allacma fusca</name>
    <dbReference type="NCBI Taxonomy" id="39272"/>
    <lineage>
        <taxon>Eukaryota</taxon>
        <taxon>Metazoa</taxon>
        <taxon>Ecdysozoa</taxon>
        <taxon>Arthropoda</taxon>
        <taxon>Hexapoda</taxon>
        <taxon>Collembola</taxon>
        <taxon>Symphypleona</taxon>
        <taxon>Sminthuridae</taxon>
        <taxon>Allacma</taxon>
    </lineage>
</organism>
<reference evidence="3" key="1">
    <citation type="submission" date="2021-06" db="EMBL/GenBank/DDBJ databases">
        <authorList>
            <person name="Hodson N. C."/>
            <person name="Mongue J. A."/>
            <person name="Jaron S. K."/>
        </authorList>
    </citation>
    <scope>NUCLEOTIDE SEQUENCE</scope>
</reference>
<feature type="transmembrane region" description="Helical" evidence="1">
    <location>
        <begin position="181"/>
        <end position="213"/>
    </location>
</feature>
<feature type="transmembrane region" description="Helical" evidence="1">
    <location>
        <begin position="70"/>
        <end position="89"/>
    </location>
</feature>
<gene>
    <name evidence="3" type="ORF">AFUS01_LOCUS18222</name>
</gene>
<keyword evidence="2" id="KW-0732">Signal</keyword>
<feature type="transmembrane region" description="Helical" evidence="1">
    <location>
        <begin position="138"/>
        <end position="160"/>
    </location>
</feature>
<evidence type="ECO:0000313" key="3">
    <source>
        <dbReference type="EMBL" id="CAG7729517.1"/>
    </source>
</evidence>
<keyword evidence="1" id="KW-0472">Membrane</keyword>
<dbReference type="AlphaFoldDB" id="A0A8J2K575"/>
<feature type="transmembrane region" description="Helical" evidence="1">
    <location>
        <begin position="35"/>
        <end position="58"/>
    </location>
</feature>
<keyword evidence="1" id="KW-0812">Transmembrane</keyword>
<evidence type="ECO:0000313" key="4">
    <source>
        <dbReference type="Proteomes" id="UP000708208"/>
    </source>
</evidence>
<feature type="signal peptide" evidence="2">
    <location>
        <begin position="1"/>
        <end position="19"/>
    </location>
</feature>
<feature type="chain" id="PRO_5035244849" description="Gustatory receptor" evidence="2">
    <location>
        <begin position="20"/>
        <end position="299"/>
    </location>
</feature>
<dbReference type="Proteomes" id="UP000708208">
    <property type="component" value="Unassembled WGS sequence"/>
</dbReference>
<sequence length="299" mass="34884">MDSMLQCVILIFWLTGSFPVKSPFLRSQNFTVTSNYWVLLLCILVSTLASINFVDFILGVASNPFEFQNTAILLVFIAAAFTESVHLAMSRFLGIIFATEIVDLAKNLQLIQRCLEDCNRCWKNVQKKEVSVFEYKRWFYALLVLTTILDSVALFHWWYVVILSLPEYDSYFFKLPPKYKWLTYLCFFEAILNEIISQFCVTGFVVCFAIWFLSIFKEFCRVLNQKLLKQRRYPILIAKDEDLTLSLTLMFFKIRKCFKIYDKVIGVFALLSLVYSAPLIGFSIYSAIFNRNNSTICEL</sequence>
<proteinExistence type="predicted"/>
<keyword evidence="4" id="KW-1185">Reference proteome</keyword>
<protein>
    <recommendedName>
        <fullName evidence="5">Gustatory receptor</fullName>
    </recommendedName>
</protein>
<keyword evidence="1" id="KW-1133">Transmembrane helix</keyword>
<dbReference type="EMBL" id="CAJVCH010179564">
    <property type="protein sequence ID" value="CAG7729517.1"/>
    <property type="molecule type" value="Genomic_DNA"/>
</dbReference>
<evidence type="ECO:0008006" key="5">
    <source>
        <dbReference type="Google" id="ProtNLM"/>
    </source>
</evidence>
<feature type="non-terminal residue" evidence="3">
    <location>
        <position position="299"/>
    </location>
</feature>
<name>A0A8J2K575_9HEXA</name>
<feature type="transmembrane region" description="Helical" evidence="1">
    <location>
        <begin position="264"/>
        <end position="288"/>
    </location>
</feature>
<accession>A0A8J2K575</accession>
<evidence type="ECO:0000256" key="1">
    <source>
        <dbReference type="SAM" id="Phobius"/>
    </source>
</evidence>
<evidence type="ECO:0000256" key="2">
    <source>
        <dbReference type="SAM" id="SignalP"/>
    </source>
</evidence>
<comment type="caution">
    <text evidence="3">The sequence shown here is derived from an EMBL/GenBank/DDBJ whole genome shotgun (WGS) entry which is preliminary data.</text>
</comment>